<feature type="binding site" evidence="7 8">
    <location>
        <position position="121"/>
    </location>
    <ligand>
        <name>S-adenosyl-L-methionine</name>
        <dbReference type="ChEBI" id="CHEBI:59789"/>
    </ligand>
</feature>
<dbReference type="EMBL" id="AZQP01000001">
    <property type="protein sequence ID" value="EYE89759.1"/>
    <property type="molecule type" value="Genomic_DNA"/>
</dbReference>
<evidence type="ECO:0000256" key="1">
    <source>
        <dbReference type="ARBA" id="ARBA00022490"/>
    </source>
</evidence>
<keyword evidence="2 7" id="KW-0698">rRNA processing</keyword>
<feature type="binding site" evidence="7 8">
    <location>
        <position position="27"/>
    </location>
    <ligand>
        <name>S-adenosyl-L-methionine</name>
        <dbReference type="ChEBI" id="CHEBI:59789"/>
    </ligand>
</feature>
<dbReference type="NCBIfam" id="TIGR00755">
    <property type="entry name" value="ksgA"/>
    <property type="match status" value="1"/>
</dbReference>
<evidence type="ECO:0000313" key="10">
    <source>
        <dbReference type="EMBL" id="EYE89759.1"/>
    </source>
</evidence>
<keyword evidence="6 7" id="KW-0694">RNA-binding</keyword>
<dbReference type="FunFam" id="1.10.8.100:FF:000001">
    <property type="entry name" value="Ribosomal RNA small subunit methyltransferase A"/>
    <property type="match status" value="1"/>
</dbReference>
<evidence type="ECO:0000256" key="7">
    <source>
        <dbReference type="HAMAP-Rule" id="MF_00607"/>
    </source>
</evidence>
<dbReference type="STRING" id="1403537.Q428_00135"/>
<comment type="catalytic activity">
    <reaction evidence="7">
        <text>adenosine(1518)/adenosine(1519) in 16S rRNA + 4 S-adenosyl-L-methionine = N(6)-dimethyladenosine(1518)/N(6)-dimethyladenosine(1519) in 16S rRNA + 4 S-adenosyl-L-homocysteine + 4 H(+)</text>
        <dbReference type="Rhea" id="RHEA:19609"/>
        <dbReference type="Rhea" id="RHEA-COMP:10232"/>
        <dbReference type="Rhea" id="RHEA-COMP:10233"/>
        <dbReference type="ChEBI" id="CHEBI:15378"/>
        <dbReference type="ChEBI" id="CHEBI:57856"/>
        <dbReference type="ChEBI" id="CHEBI:59789"/>
        <dbReference type="ChEBI" id="CHEBI:74411"/>
        <dbReference type="ChEBI" id="CHEBI:74493"/>
        <dbReference type="EC" id="2.1.1.182"/>
    </reaction>
</comment>
<dbReference type="FunFam" id="3.40.50.150:FF:000023">
    <property type="entry name" value="Ribosomal RNA small subunit methyltransferase A"/>
    <property type="match status" value="1"/>
</dbReference>
<evidence type="ECO:0000256" key="3">
    <source>
        <dbReference type="ARBA" id="ARBA00022603"/>
    </source>
</evidence>
<dbReference type="GO" id="GO:0003723">
    <property type="term" value="F:RNA binding"/>
    <property type="evidence" value="ECO:0007669"/>
    <property type="project" value="UniProtKB-UniRule"/>
</dbReference>
<evidence type="ECO:0000259" key="9">
    <source>
        <dbReference type="SMART" id="SM00650"/>
    </source>
</evidence>
<evidence type="ECO:0000256" key="5">
    <source>
        <dbReference type="ARBA" id="ARBA00022691"/>
    </source>
</evidence>
<dbReference type="EC" id="2.1.1.182" evidence="7"/>
<dbReference type="RefSeq" id="WP_035377054.1">
    <property type="nucleotide sequence ID" value="NZ_AZQP01000001.1"/>
</dbReference>
<evidence type="ECO:0000256" key="4">
    <source>
        <dbReference type="ARBA" id="ARBA00022679"/>
    </source>
</evidence>
<dbReference type="GO" id="GO:0052908">
    <property type="term" value="F:16S rRNA (adenine(1518)-N(6)/adenine(1519)-N(6))-dimethyltransferase activity"/>
    <property type="evidence" value="ECO:0007669"/>
    <property type="project" value="UniProtKB-EC"/>
</dbReference>
<feature type="binding site" evidence="7 8">
    <location>
        <position position="73"/>
    </location>
    <ligand>
        <name>S-adenosyl-L-methionine</name>
        <dbReference type="ChEBI" id="CHEBI:59789"/>
    </ligand>
</feature>
<dbReference type="InterPro" id="IPR023165">
    <property type="entry name" value="rRNA_Ade_diMease-like_C"/>
</dbReference>
<feature type="binding site" evidence="7 8">
    <location>
        <position position="98"/>
    </location>
    <ligand>
        <name>S-adenosyl-L-methionine</name>
        <dbReference type="ChEBI" id="CHEBI:59789"/>
    </ligand>
</feature>
<evidence type="ECO:0000256" key="8">
    <source>
        <dbReference type="PROSITE-ProRule" id="PRU01026"/>
    </source>
</evidence>
<dbReference type="Gene3D" id="1.10.8.100">
    <property type="entry name" value="Ribosomal RNA adenine dimethylase-like, domain 2"/>
    <property type="match status" value="1"/>
</dbReference>
<keyword evidence="4 7" id="KW-0808">Transferase</keyword>
<feature type="binding site" evidence="7 8">
    <location>
        <position position="52"/>
    </location>
    <ligand>
        <name>S-adenosyl-L-methionine</name>
        <dbReference type="ChEBI" id="CHEBI:59789"/>
    </ligand>
</feature>
<dbReference type="PANTHER" id="PTHR11727:SF7">
    <property type="entry name" value="DIMETHYLADENOSINE TRANSFERASE-RELATED"/>
    <property type="match status" value="1"/>
</dbReference>
<keyword evidence="11" id="KW-1185">Reference proteome</keyword>
<protein>
    <recommendedName>
        <fullName evidence="7">Ribosomal RNA small subunit methyltransferase A</fullName>
        <ecNumber evidence="7">2.1.1.182</ecNumber>
    </recommendedName>
    <alternativeName>
        <fullName evidence="7">16S rRNA (adenine(1518)-N(6)/adenine(1519)-N(6))-dimethyltransferase</fullName>
    </alternativeName>
    <alternativeName>
        <fullName evidence="7">16S rRNA dimethyladenosine transferase</fullName>
    </alternativeName>
    <alternativeName>
        <fullName evidence="7">16S rRNA dimethylase</fullName>
    </alternativeName>
    <alternativeName>
        <fullName evidence="7">S-adenosylmethionine-6-N', N'-adenosyl(rRNA) dimethyltransferase</fullName>
    </alternativeName>
</protein>
<comment type="similarity">
    <text evidence="7">Belongs to the class I-like SAM-binding methyltransferase superfamily. rRNA adenine N(6)-methyltransferase family. RsmA subfamily.</text>
</comment>
<keyword evidence="5 7" id="KW-0949">S-adenosyl-L-methionine</keyword>
<accession>A0A017RZC8</accession>
<dbReference type="HAMAP" id="MF_00607">
    <property type="entry name" value="16SrRNA_methyltr_A"/>
    <property type="match status" value="1"/>
</dbReference>
<dbReference type="InterPro" id="IPR020596">
    <property type="entry name" value="rRNA_Ade_Mease_Trfase_CS"/>
</dbReference>
<feature type="binding site" evidence="7 8">
    <location>
        <position position="25"/>
    </location>
    <ligand>
        <name>S-adenosyl-L-methionine</name>
        <dbReference type="ChEBI" id="CHEBI:59789"/>
    </ligand>
</feature>
<evidence type="ECO:0000256" key="6">
    <source>
        <dbReference type="ARBA" id="ARBA00022884"/>
    </source>
</evidence>
<comment type="function">
    <text evidence="7">Specifically dimethylates two adjacent adenosines (A1518 and A1519) in the loop of a conserved hairpin near the 3'-end of 16S rRNA in the 30S particle. May play a critical role in biogenesis of 30S subunits.</text>
</comment>
<evidence type="ECO:0000313" key="11">
    <source>
        <dbReference type="Proteomes" id="UP000019681"/>
    </source>
</evidence>
<dbReference type="SMART" id="SM00650">
    <property type="entry name" value="rADc"/>
    <property type="match status" value="1"/>
</dbReference>
<dbReference type="Proteomes" id="UP000019681">
    <property type="component" value="Unassembled WGS sequence"/>
</dbReference>
<dbReference type="CDD" id="cd02440">
    <property type="entry name" value="AdoMet_MTases"/>
    <property type="match status" value="1"/>
</dbReference>
<comment type="caution">
    <text evidence="10">The sequence shown here is derived from an EMBL/GenBank/DDBJ whole genome shotgun (WGS) entry which is preliminary data.</text>
</comment>
<dbReference type="SUPFAM" id="SSF53335">
    <property type="entry name" value="S-adenosyl-L-methionine-dependent methyltransferases"/>
    <property type="match status" value="1"/>
</dbReference>
<sequence>MSLSSKTKEIVKHFEFKFSKNFGQNFLIDQNVLDNIINAAQLSKDTCAIEIGPGIGTLTQEMAKRSRKVVTIEIDDTLIPVLNETLSDFDNIKILHEDAMKIDFNKLIMDEGLESPNLVANLPYYITTPIITKILTENTGINRIVIMIQKEVADRIVAKPDTKEYGALSLLCQYYSDVSKICKVPPSSFIPQPKVESAVIKMDIRKEPSVKVADEKLFFRIIRDSFNMRRKTLWNTLKQLGIEEEKLKEALEEAGIDPKRRGETLSIEEFGKLSDCIKNRM</sequence>
<keyword evidence="3 7" id="KW-0489">Methyltransferase</keyword>
<reference evidence="10 11" key="1">
    <citation type="journal article" date="2014" name="Genome Announc.">
        <title>Draft Genome Sequence of Fervidicella metallireducens Strain AeBT, an Iron-Reducing Thermoanaerobe from the Great Artesian Basin.</title>
        <authorList>
            <person name="Patel B.K."/>
        </authorList>
    </citation>
    <scope>NUCLEOTIDE SEQUENCE [LARGE SCALE GENOMIC DNA]</scope>
    <source>
        <strain evidence="10 11">AeB</strain>
    </source>
</reference>
<dbReference type="PROSITE" id="PS51689">
    <property type="entry name" value="SAM_RNA_A_N6_MT"/>
    <property type="match status" value="1"/>
</dbReference>
<proteinExistence type="inferred from homology"/>
<dbReference type="InterPro" id="IPR001737">
    <property type="entry name" value="KsgA/Erm"/>
</dbReference>
<name>A0A017RZC8_9CLOT</name>
<dbReference type="PROSITE" id="PS01131">
    <property type="entry name" value="RRNA_A_DIMETH"/>
    <property type="match status" value="1"/>
</dbReference>
<dbReference type="GO" id="GO:0005829">
    <property type="term" value="C:cytosol"/>
    <property type="evidence" value="ECO:0007669"/>
    <property type="project" value="TreeGrafter"/>
</dbReference>
<dbReference type="PANTHER" id="PTHR11727">
    <property type="entry name" value="DIMETHYLADENOSINE TRANSFERASE"/>
    <property type="match status" value="1"/>
</dbReference>
<dbReference type="Gene3D" id="3.40.50.150">
    <property type="entry name" value="Vaccinia Virus protein VP39"/>
    <property type="match status" value="1"/>
</dbReference>
<organism evidence="10 11">
    <name type="scientific">Fervidicella metallireducens AeB</name>
    <dbReference type="NCBI Taxonomy" id="1403537"/>
    <lineage>
        <taxon>Bacteria</taxon>
        <taxon>Bacillati</taxon>
        <taxon>Bacillota</taxon>
        <taxon>Clostridia</taxon>
        <taxon>Eubacteriales</taxon>
        <taxon>Clostridiaceae</taxon>
        <taxon>Fervidicella</taxon>
    </lineage>
</organism>
<dbReference type="InterPro" id="IPR011530">
    <property type="entry name" value="rRNA_adenine_dimethylase"/>
</dbReference>
<dbReference type="Pfam" id="PF00398">
    <property type="entry name" value="RrnaAD"/>
    <property type="match status" value="1"/>
</dbReference>
<dbReference type="InterPro" id="IPR020598">
    <property type="entry name" value="rRNA_Ade_methylase_Trfase_N"/>
</dbReference>
<gene>
    <name evidence="7" type="primary">rsmA</name>
    <name evidence="7" type="synonym">ksgA</name>
    <name evidence="10" type="ORF">Q428_00135</name>
</gene>
<feature type="domain" description="Ribosomal RNA adenine methylase transferase N-terminal" evidence="9">
    <location>
        <begin position="32"/>
        <end position="206"/>
    </location>
</feature>
<dbReference type="AlphaFoldDB" id="A0A017RZC8"/>
<comment type="subcellular location">
    <subcellularLocation>
        <location evidence="7">Cytoplasm</location>
    </subcellularLocation>
</comment>
<evidence type="ECO:0000256" key="2">
    <source>
        <dbReference type="ARBA" id="ARBA00022552"/>
    </source>
</evidence>
<dbReference type="InterPro" id="IPR029063">
    <property type="entry name" value="SAM-dependent_MTases_sf"/>
</dbReference>
<dbReference type="OrthoDB" id="9814755at2"/>
<keyword evidence="1 7" id="KW-0963">Cytoplasm</keyword>